<reference evidence="1 2" key="1">
    <citation type="journal article" date="2018" name="Sci. Rep.">
        <title>Comparative analysis of the Pocillopora damicornis genome highlights role of immune system in coral evolution.</title>
        <authorList>
            <person name="Cunning R."/>
            <person name="Bay R.A."/>
            <person name="Gillette P."/>
            <person name="Baker A.C."/>
            <person name="Traylor-Knowles N."/>
        </authorList>
    </citation>
    <scope>NUCLEOTIDE SEQUENCE [LARGE SCALE GENOMIC DNA]</scope>
    <source>
        <strain evidence="1">RSMAS</strain>
        <tissue evidence="1">Whole animal</tissue>
    </source>
</reference>
<evidence type="ECO:0000313" key="1">
    <source>
        <dbReference type="EMBL" id="RMX48101.1"/>
    </source>
</evidence>
<keyword evidence="2" id="KW-1185">Reference proteome</keyword>
<protein>
    <submittedName>
        <fullName evidence="1">Uncharacterized protein</fullName>
    </submittedName>
</protein>
<dbReference type="Proteomes" id="UP000275408">
    <property type="component" value="Unassembled WGS sequence"/>
</dbReference>
<proteinExistence type="predicted"/>
<gene>
    <name evidence="1" type="ORF">pdam_00002682</name>
</gene>
<feature type="non-terminal residue" evidence="1">
    <location>
        <position position="94"/>
    </location>
</feature>
<name>A0A3M6U3B0_POCDA</name>
<dbReference type="EMBL" id="RCHS01002311">
    <property type="protein sequence ID" value="RMX48101.1"/>
    <property type="molecule type" value="Genomic_DNA"/>
</dbReference>
<evidence type="ECO:0000313" key="2">
    <source>
        <dbReference type="Proteomes" id="UP000275408"/>
    </source>
</evidence>
<comment type="caution">
    <text evidence="1">The sequence shown here is derived from an EMBL/GenBank/DDBJ whole genome shotgun (WGS) entry which is preliminary data.</text>
</comment>
<sequence>MIIRVLQSSVHSSRYEAHRKFGEHKRCIRETVMIEVLQDTSLLSQSLVATCGVKDHGSSDKSYVSGDKKAPNYIASEITDITFKPPEIPKDERK</sequence>
<organism evidence="1 2">
    <name type="scientific">Pocillopora damicornis</name>
    <name type="common">Cauliflower coral</name>
    <name type="synonym">Millepora damicornis</name>
    <dbReference type="NCBI Taxonomy" id="46731"/>
    <lineage>
        <taxon>Eukaryota</taxon>
        <taxon>Metazoa</taxon>
        <taxon>Cnidaria</taxon>
        <taxon>Anthozoa</taxon>
        <taxon>Hexacorallia</taxon>
        <taxon>Scleractinia</taxon>
        <taxon>Astrocoeniina</taxon>
        <taxon>Pocilloporidae</taxon>
        <taxon>Pocillopora</taxon>
    </lineage>
</organism>
<dbReference type="AlphaFoldDB" id="A0A3M6U3B0"/>
<accession>A0A3M6U3B0</accession>